<dbReference type="VEuPathDB" id="MicrosporidiaDB:CWI36_2533p0010"/>
<evidence type="ECO:0000256" key="9">
    <source>
        <dbReference type="ARBA" id="ARBA00022741"/>
    </source>
</evidence>
<dbReference type="InterPro" id="IPR007012">
    <property type="entry name" value="PolA_pol_cen_dom"/>
</dbReference>
<evidence type="ECO:0000256" key="1">
    <source>
        <dbReference type="ARBA" id="ARBA00001936"/>
    </source>
</evidence>
<keyword evidence="9" id="KW-0547">Nucleotide-binding</keyword>
<dbReference type="GO" id="GO:1990817">
    <property type="term" value="F:poly(A) RNA polymerase activity"/>
    <property type="evidence" value="ECO:0007669"/>
    <property type="project" value="UniProtKB-EC"/>
</dbReference>
<evidence type="ECO:0000313" key="17">
    <source>
        <dbReference type="EMBL" id="TBT98060.1"/>
    </source>
</evidence>
<keyword evidence="8" id="KW-0479">Metal-binding</keyword>
<dbReference type="Gene3D" id="3.30.460.10">
    <property type="entry name" value="Beta Polymerase, domain 2"/>
    <property type="match status" value="1"/>
</dbReference>
<dbReference type="GO" id="GO:0005634">
    <property type="term" value="C:nucleus"/>
    <property type="evidence" value="ECO:0007669"/>
    <property type="project" value="UniProtKB-SubCell"/>
</dbReference>
<dbReference type="Pfam" id="PF04928">
    <property type="entry name" value="PAP_central"/>
    <property type="match status" value="1"/>
</dbReference>
<comment type="cofactor">
    <cofactor evidence="2">
        <name>Mg(2+)</name>
        <dbReference type="ChEBI" id="CHEBI:18420"/>
    </cofactor>
</comment>
<feature type="region of interest" description="Disordered" evidence="13">
    <location>
        <begin position="603"/>
        <end position="630"/>
    </location>
</feature>
<dbReference type="Pfam" id="PF04926">
    <property type="entry name" value="PAP_RNA-bind"/>
    <property type="match status" value="1"/>
</dbReference>
<evidence type="ECO:0000259" key="16">
    <source>
        <dbReference type="Pfam" id="PF20750"/>
    </source>
</evidence>
<keyword evidence="12" id="KW-0539">Nucleus</keyword>
<feature type="domain" description="Poly(A) polymerase RNA-binding" evidence="14">
    <location>
        <begin position="532"/>
        <end position="599"/>
    </location>
</feature>
<dbReference type="InterPro" id="IPR007010">
    <property type="entry name" value="PolA_pol_RNA-bd_dom"/>
</dbReference>
<evidence type="ECO:0000256" key="4">
    <source>
        <dbReference type="ARBA" id="ARBA00010912"/>
    </source>
</evidence>
<evidence type="ECO:0000256" key="10">
    <source>
        <dbReference type="ARBA" id="ARBA00022840"/>
    </source>
</evidence>
<sequence length="630" mass="69643">ISTTTKHIATQKNLPPRNYTSLIYTFGSYRLGVNSQYSDIDTLVLFPRFITRTDFFTTFVDYLRCNGNISSRDYKELDNNISSSRDYKELDSSKGNNNISSEGNIEINKDLNNISSSSKGKDYISSSNTNIEINKDLNIGINKDLNKEINKDLNTNTNINKDKDNKDNNTNTNIPLNTNTDIPLNTPNILVIAVVEHAYVPLIKLRISNINIDLVFCRLNTMFIDKGLCLLNNNILKGMDEKCILSVNGSRVTDIILEGVNNKENFRVCLKGVKLWAKRKGLYGNVYGYMGGVSYAICVAKICLLYPNGNAFYLLKKFFKIFSEWKWPVPVIIREYEECGLNLKVWDPKSCPGDRFHKMPVITPAYPYMCSTHNVSSSTLGVILEEMKKASNIIDEYVRGVSEIGGGDSKIGGGDKGGGVSDKGGVSDRDMVGGDKGGGVSDKGGVSDRDMVGGDKGGGVSDKSMAWGVSDKGGGVNIGTCGVPGLNIGTNTLHPLNISNNTLRPVNTNNNKQHPLNKDEVTLWSKLFAPSDFFTRYRFYMTVICNSMDIEVWEGYVESKIRVLCQRMEVLEEFGGVVPYPKVFRVKWCNKVENVKNIEGVKGEGSEEGVKGEGSEGGVRDSRGKLEGVN</sequence>
<evidence type="ECO:0000256" key="3">
    <source>
        <dbReference type="ARBA" id="ARBA00004123"/>
    </source>
</evidence>
<comment type="cofactor">
    <cofactor evidence="1">
        <name>Mn(2+)</name>
        <dbReference type="ChEBI" id="CHEBI:29035"/>
    </cofactor>
</comment>
<dbReference type="GO" id="GO:0031123">
    <property type="term" value="P:RNA 3'-end processing"/>
    <property type="evidence" value="ECO:0007669"/>
    <property type="project" value="InterPro"/>
</dbReference>
<comment type="similarity">
    <text evidence="4">Belongs to the poly(A) polymerase family.</text>
</comment>
<evidence type="ECO:0000256" key="13">
    <source>
        <dbReference type="SAM" id="MobiDB-lite"/>
    </source>
</evidence>
<dbReference type="GO" id="GO:0003723">
    <property type="term" value="F:RNA binding"/>
    <property type="evidence" value="ECO:0007669"/>
    <property type="project" value="InterPro"/>
</dbReference>
<dbReference type="Gene3D" id="3.30.70.590">
    <property type="entry name" value="Poly(A) polymerase predicted RNA binding domain"/>
    <property type="match status" value="1"/>
</dbReference>
<evidence type="ECO:0000256" key="6">
    <source>
        <dbReference type="ARBA" id="ARBA00022664"/>
    </source>
</evidence>
<proteinExistence type="inferred from homology"/>
<dbReference type="SUPFAM" id="SSF81301">
    <property type="entry name" value="Nucleotidyltransferase"/>
    <property type="match status" value="2"/>
</dbReference>
<feature type="compositionally biased region" description="Gly residues" evidence="13">
    <location>
        <begin position="409"/>
        <end position="422"/>
    </location>
</feature>
<evidence type="ECO:0000259" key="14">
    <source>
        <dbReference type="Pfam" id="PF04926"/>
    </source>
</evidence>
<feature type="domain" description="Poly(A) polymerase nucleotidyltransferase" evidence="16">
    <location>
        <begin position="184"/>
        <end position="260"/>
    </location>
</feature>
<protein>
    <recommendedName>
        <fullName evidence="5">polynucleotide adenylyltransferase</fullName>
        <ecNumber evidence="5">2.7.7.19</ecNumber>
    </recommendedName>
</protein>
<dbReference type="GO" id="GO:0046872">
    <property type="term" value="F:metal ion binding"/>
    <property type="evidence" value="ECO:0007669"/>
    <property type="project" value="UniProtKB-KW"/>
</dbReference>
<gene>
    <name evidence="17" type="ORF">CWI39_2604p0010</name>
</gene>
<evidence type="ECO:0000256" key="8">
    <source>
        <dbReference type="ARBA" id="ARBA00022723"/>
    </source>
</evidence>
<dbReference type="GO" id="GO:0005524">
    <property type="term" value="F:ATP binding"/>
    <property type="evidence" value="ECO:0007669"/>
    <property type="project" value="UniProtKB-KW"/>
</dbReference>
<feature type="domain" description="Poly(A) polymerase central" evidence="15">
    <location>
        <begin position="265"/>
        <end position="400"/>
    </location>
</feature>
<evidence type="ECO:0000256" key="5">
    <source>
        <dbReference type="ARBA" id="ARBA00012388"/>
    </source>
</evidence>
<feature type="domain" description="Poly(A) polymerase nucleotidyltransferase" evidence="16">
    <location>
        <begin position="19"/>
        <end position="69"/>
    </location>
</feature>
<comment type="caution">
    <text evidence="17">The sequence shown here is derived from an EMBL/GenBank/DDBJ whole genome shotgun (WGS) entry which is preliminary data.</text>
</comment>
<dbReference type="EMBL" id="PIXR01002604">
    <property type="protein sequence ID" value="TBT98060.1"/>
    <property type="molecule type" value="Genomic_DNA"/>
</dbReference>
<dbReference type="Proteomes" id="UP000293045">
    <property type="component" value="Unassembled WGS sequence"/>
</dbReference>
<dbReference type="InterPro" id="IPR048840">
    <property type="entry name" value="PolA_pol_NTPase"/>
</dbReference>
<dbReference type="Pfam" id="PF20750">
    <property type="entry name" value="PAP_NTPase"/>
    <property type="match status" value="2"/>
</dbReference>
<dbReference type="InterPro" id="IPR011068">
    <property type="entry name" value="NuclTrfase_I-like_C"/>
</dbReference>
<keyword evidence="11" id="KW-0460">Magnesium</keyword>
<comment type="subcellular location">
    <subcellularLocation>
        <location evidence="3">Nucleus</location>
    </subcellularLocation>
</comment>
<dbReference type="FunFam" id="1.10.1410.10:FF:000001">
    <property type="entry name" value="Putative poly(A) polymerase gamma"/>
    <property type="match status" value="1"/>
</dbReference>
<dbReference type="VEuPathDB" id="MicrosporidiaDB:CWI39_2604p0010"/>
<dbReference type="EC" id="2.7.7.19" evidence="5"/>
<dbReference type="GO" id="GO:0006397">
    <property type="term" value="P:mRNA processing"/>
    <property type="evidence" value="ECO:0007669"/>
    <property type="project" value="UniProtKB-KW"/>
</dbReference>
<keyword evidence="7" id="KW-0808">Transferase</keyword>
<reference evidence="17 18" key="1">
    <citation type="submission" date="2017-12" db="EMBL/GenBank/DDBJ databases">
        <authorList>
            <person name="Pombert J.-F."/>
            <person name="Haag K.L."/>
            <person name="Ebert D."/>
        </authorList>
    </citation>
    <scope>NUCLEOTIDE SEQUENCE [LARGE SCALE GENOMIC DNA]</scope>
    <source>
        <strain evidence="17">IL-BN-2</strain>
    </source>
</reference>
<keyword evidence="10" id="KW-0067">ATP-binding</keyword>
<evidence type="ECO:0000256" key="7">
    <source>
        <dbReference type="ARBA" id="ARBA00022679"/>
    </source>
</evidence>
<evidence type="ECO:0000256" key="11">
    <source>
        <dbReference type="ARBA" id="ARBA00022842"/>
    </source>
</evidence>
<accession>A0A4Q9KUV3</accession>
<evidence type="ECO:0000259" key="15">
    <source>
        <dbReference type="Pfam" id="PF04928"/>
    </source>
</evidence>
<feature type="region of interest" description="Disordered" evidence="13">
    <location>
        <begin position="409"/>
        <end position="458"/>
    </location>
</feature>
<feature type="non-terminal residue" evidence="17">
    <location>
        <position position="1"/>
    </location>
</feature>
<dbReference type="InterPro" id="IPR043519">
    <property type="entry name" value="NT_sf"/>
</dbReference>
<evidence type="ECO:0000256" key="12">
    <source>
        <dbReference type="ARBA" id="ARBA00023242"/>
    </source>
</evidence>
<name>A0A4Q9KUV3_9MICR</name>
<dbReference type="SUPFAM" id="SSF81631">
    <property type="entry name" value="PAP/OAS1 substrate-binding domain"/>
    <property type="match status" value="1"/>
</dbReference>
<evidence type="ECO:0000313" key="18">
    <source>
        <dbReference type="Proteomes" id="UP000293045"/>
    </source>
</evidence>
<dbReference type="SUPFAM" id="SSF55003">
    <property type="entry name" value="PAP/Archaeal CCA-adding enzyme, C-terminal domain"/>
    <property type="match status" value="1"/>
</dbReference>
<feature type="non-terminal residue" evidence="17">
    <location>
        <position position="630"/>
    </location>
</feature>
<keyword evidence="6" id="KW-0507">mRNA processing</keyword>
<organism evidence="17 18">
    <name type="scientific">Hamiltosporidium magnivora</name>
    <dbReference type="NCBI Taxonomy" id="148818"/>
    <lineage>
        <taxon>Eukaryota</taxon>
        <taxon>Fungi</taxon>
        <taxon>Fungi incertae sedis</taxon>
        <taxon>Microsporidia</taxon>
        <taxon>Dubosqiidae</taxon>
        <taxon>Hamiltosporidium</taxon>
    </lineage>
</organism>
<dbReference type="PANTHER" id="PTHR10682:SF10">
    <property type="entry name" value="POLYNUCLEOTIDE ADENYLYLTRANSFERASE"/>
    <property type="match status" value="1"/>
</dbReference>
<dbReference type="Gene3D" id="1.10.1410.10">
    <property type="match status" value="1"/>
</dbReference>
<evidence type="ECO:0000256" key="2">
    <source>
        <dbReference type="ARBA" id="ARBA00001946"/>
    </source>
</evidence>
<dbReference type="PANTHER" id="PTHR10682">
    <property type="entry name" value="POLY A POLYMERASE"/>
    <property type="match status" value="1"/>
</dbReference>
<dbReference type="AlphaFoldDB" id="A0A4Q9KUV3"/>